<dbReference type="Proteomes" id="UP000217473">
    <property type="component" value="Unassembled WGS sequence"/>
</dbReference>
<evidence type="ECO:0000313" key="3">
    <source>
        <dbReference type="Proteomes" id="UP000217473"/>
    </source>
</evidence>
<accession>A0AAX0QU76</accession>
<reference evidence="1 3" key="1">
    <citation type="journal article" date="2017" name="PLoS ONE">
        <title>Development of a real-time PCR for detection of Staphylococcus pseudintermedius using a novel automated comparison of whole-genome sequences.</title>
        <authorList>
            <person name="Verstappen K.M."/>
            <person name="Huijbregts L."/>
            <person name="Spaninks M."/>
            <person name="Wagenaar J.A."/>
            <person name="Fluit A.C."/>
            <person name="Duim B."/>
        </authorList>
    </citation>
    <scope>NUCLEOTIDE SEQUENCE [LARGE SCALE GENOMIC DNA]</scope>
    <source>
        <strain evidence="1 3">15S02591-1</strain>
    </source>
</reference>
<sequence>MNQQLKLVVYEILSEMGYIQKNLIYVQDIIKYNDVEIERMIDAFFKLHDLEEIRQLDEKEKINGGKWAYIVTQKTGYQNYLLADILSVEA</sequence>
<dbReference type="EMBL" id="NIPK01000002">
    <property type="protein sequence ID" value="RIZ56222.1"/>
    <property type="molecule type" value="Genomic_DNA"/>
</dbReference>
<gene>
    <name evidence="1" type="ORF">B5C07_08030</name>
    <name evidence="2" type="ORF">CDL68_01395</name>
</gene>
<keyword evidence="4" id="KW-1185">Reference proteome</keyword>
<protein>
    <submittedName>
        <fullName evidence="1">Uncharacterized protein</fullName>
    </submittedName>
</protein>
<evidence type="ECO:0000313" key="1">
    <source>
        <dbReference type="EMBL" id="PCF50146.1"/>
    </source>
</evidence>
<dbReference type="Proteomes" id="UP000266198">
    <property type="component" value="Unassembled WGS sequence"/>
</dbReference>
<name>A0AAX0QU76_9STAP</name>
<evidence type="ECO:0000313" key="2">
    <source>
        <dbReference type="EMBL" id="RIZ56222.1"/>
    </source>
</evidence>
<reference evidence="2 4" key="2">
    <citation type="submission" date="2017-06" db="EMBL/GenBank/DDBJ databases">
        <title>Identification of a new gene, sdsY, involved in staphylococcal internalization in non-professional phagocytic cells (NPPCs).</title>
        <authorList>
            <person name="Maali Y."/>
            <person name="Martins-Simoes P."/>
            <person name="Trouillet-Assant S."/>
            <person name="Laurent F."/>
            <person name="Diot A."/>
            <person name="Verhoeven P."/>
            <person name="Bouvard D."/>
            <person name="Vandenesch F."/>
            <person name="Bes M."/>
        </authorList>
    </citation>
    <scope>NUCLEOTIDE SEQUENCE [LARGE SCALE GENOMIC DNA]</scope>
    <source>
        <strain evidence="2 4">Heidy</strain>
    </source>
</reference>
<proteinExistence type="predicted"/>
<dbReference type="RefSeq" id="WP_096597490.1">
    <property type="nucleotide sequence ID" value="NZ_LR134263.1"/>
</dbReference>
<dbReference type="AlphaFoldDB" id="A0AAX0QU76"/>
<organism evidence="1 3">
    <name type="scientific">Staphylococcus delphini</name>
    <dbReference type="NCBI Taxonomy" id="53344"/>
    <lineage>
        <taxon>Bacteria</taxon>
        <taxon>Bacillati</taxon>
        <taxon>Bacillota</taxon>
        <taxon>Bacilli</taxon>
        <taxon>Bacillales</taxon>
        <taxon>Staphylococcaceae</taxon>
        <taxon>Staphylococcus</taxon>
        <taxon>Staphylococcus intermedius group</taxon>
    </lineage>
</organism>
<evidence type="ECO:0000313" key="4">
    <source>
        <dbReference type="Proteomes" id="UP000266198"/>
    </source>
</evidence>
<comment type="caution">
    <text evidence="1">The sequence shown here is derived from an EMBL/GenBank/DDBJ whole genome shotgun (WGS) entry which is preliminary data.</text>
</comment>
<dbReference type="EMBL" id="MWUR01000010">
    <property type="protein sequence ID" value="PCF50146.1"/>
    <property type="molecule type" value="Genomic_DNA"/>
</dbReference>